<evidence type="ECO:0000256" key="2">
    <source>
        <dbReference type="ARBA" id="ARBA00022692"/>
    </source>
</evidence>
<feature type="transmembrane region" description="Helical" evidence="5">
    <location>
        <begin position="21"/>
        <end position="42"/>
    </location>
</feature>
<keyword evidence="4 5" id="KW-0472">Membrane</keyword>
<dbReference type="AlphaFoldDB" id="A0A0S3TG12"/>
<evidence type="ECO:0000256" key="5">
    <source>
        <dbReference type="SAM" id="Phobius"/>
    </source>
</evidence>
<dbReference type="PANTHER" id="PTHR37422">
    <property type="entry name" value="TEICHURONIC ACID BIOSYNTHESIS PROTEIN TUAE"/>
    <property type="match status" value="1"/>
</dbReference>
<evidence type="ECO:0000256" key="3">
    <source>
        <dbReference type="ARBA" id="ARBA00022989"/>
    </source>
</evidence>
<sequence length="409" mass="47136">MDNFKIGDSSLNKKTNHHNKVLIFSLLLIIFIINFTGLDIKFIPVLQMSNFNKYISILLIIVFSIFLSIFQDNKLKFDQISIILFCQLLYYFCVLLFSSSTDYSLLFFSYTFSFFAYIWINNNKISKDHLLIFSRVFLSILIISIIITVYNLSKLQIPLFLFKSQIILPIGSSNAITTYTFLLLPIVYYLDKNTLRKSIFLFGTFILVLLSRSNSGIIVMGTMIFYMLIKNSKNKWLNILFSAVCLLLILFLTSQFLPGYFERFSNVINTITGNSSISNNIDALNGRAQVYSIARSLISKDFLFGIGFVYRSYMPSLLMTHNWILESLITGGIFALMIRIILLCQILFENMKFRDVQIQNCISVIIIFSLIQGLVEPSFGGPVFELVFWLIMSFLIQIGRKPVGMFNQQ</sequence>
<dbReference type="InterPro" id="IPR007016">
    <property type="entry name" value="O-antigen_ligase-rel_domated"/>
</dbReference>
<keyword evidence="3 5" id="KW-1133">Transmembrane helix</keyword>
<gene>
    <name evidence="7" type="primary">cps1bL</name>
</gene>
<feature type="transmembrane region" description="Helical" evidence="5">
    <location>
        <begin position="356"/>
        <end position="375"/>
    </location>
</feature>
<feature type="transmembrane region" description="Helical" evidence="5">
    <location>
        <begin position="236"/>
        <end position="257"/>
    </location>
</feature>
<dbReference type="InterPro" id="IPR051533">
    <property type="entry name" value="WaaL-like"/>
</dbReference>
<organism evidence="7">
    <name type="scientific">Streptococcus parauberis</name>
    <dbReference type="NCBI Taxonomy" id="1348"/>
    <lineage>
        <taxon>Bacteria</taxon>
        <taxon>Bacillati</taxon>
        <taxon>Bacillota</taxon>
        <taxon>Bacilli</taxon>
        <taxon>Lactobacillales</taxon>
        <taxon>Streptococcaceae</taxon>
        <taxon>Streptococcus</taxon>
    </lineage>
</organism>
<feature type="transmembrane region" description="Helical" evidence="5">
    <location>
        <begin position="77"/>
        <end position="97"/>
    </location>
</feature>
<dbReference type="EMBL" id="LC060254">
    <property type="protein sequence ID" value="BAU04040.1"/>
    <property type="molecule type" value="Genomic_DNA"/>
</dbReference>
<keyword evidence="2 5" id="KW-0812">Transmembrane</keyword>
<feature type="transmembrane region" description="Helical" evidence="5">
    <location>
        <begin position="199"/>
        <end position="229"/>
    </location>
</feature>
<feature type="transmembrane region" description="Helical" evidence="5">
    <location>
        <begin position="381"/>
        <end position="399"/>
    </location>
</feature>
<feature type="transmembrane region" description="Helical" evidence="5">
    <location>
        <begin position="54"/>
        <end position="70"/>
    </location>
</feature>
<feature type="transmembrane region" description="Helical" evidence="5">
    <location>
        <begin position="103"/>
        <end position="120"/>
    </location>
</feature>
<dbReference type="GO" id="GO:0016020">
    <property type="term" value="C:membrane"/>
    <property type="evidence" value="ECO:0007669"/>
    <property type="project" value="UniProtKB-SubCell"/>
</dbReference>
<accession>A0A0S3TG12</accession>
<proteinExistence type="predicted"/>
<evidence type="ECO:0000259" key="6">
    <source>
        <dbReference type="Pfam" id="PF04932"/>
    </source>
</evidence>
<feature type="domain" description="O-antigen ligase-related" evidence="6">
    <location>
        <begin position="200"/>
        <end position="338"/>
    </location>
</feature>
<dbReference type="PANTHER" id="PTHR37422:SF17">
    <property type="entry name" value="O-ANTIGEN LIGASE"/>
    <property type="match status" value="1"/>
</dbReference>
<reference evidence="7" key="1">
    <citation type="journal article" date="2015" name="Fish Pathol.">
        <title>Structure of Genetic Loci for Capsular Polysaccharide Biosynthesis in Streptococcus parauberis isolated from Japanese flounder.</title>
        <authorList>
            <person name="Tu C."/>
            <person name="Suga K."/>
            <person name="Kanai K."/>
        </authorList>
    </citation>
    <scope>NUCLEOTIDE SEQUENCE</scope>
    <source>
        <strain evidence="9">2007-1</strain>
        <strain evidence="7">NUF1003</strain>
        <strain evidence="8">NUF1071</strain>
    </source>
</reference>
<evidence type="ECO:0000313" key="7">
    <source>
        <dbReference type="EMBL" id="BAU04022.1"/>
    </source>
</evidence>
<evidence type="ECO:0000256" key="1">
    <source>
        <dbReference type="ARBA" id="ARBA00004141"/>
    </source>
</evidence>
<evidence type="ECO:0000313" key="9">
    <source>
        <dbReference type="EMBL" id="BAU04077.1"/>
    </source>
</evidence>
<evidence type="ECO:0000256" key="4">
    <source>
        <dbReference type="ARBA" id="ARBA00023136"/>
    </source>
</evidence>
<evidence type="ECO:0000313" key="8">
    <source>
        <dbReference type="EMBL" id="BAU04040.1"/>
    </source>
</evidence>
<dbReference type="EMBL" id="LC060256">
    <property type="protein sequence ID" value="BAU04077.1"/>
    <property type="molecule type" value="Genomic_DNA"/>
</dbReference>
<feature type="transmembrane region" description="Helical" evidence="5">
    <location>
        <begin position="132"/>
        <end position="152"/>
    </location>
</feature>
<feature type="transmembrane region" description="Helical" evidence="5">
    <location>
        <begin position="323"/>
        <end position="344"/>
    </location>
</feature>
<dbReference type="RefSeq" id="WP_259966549.1">
    <property type="nucleotide sequence ID" value="NZ_CP104048.1"/>
</dbReference>
<protein>
    <submittedName>
        <fullName evidence="7">O-antigen polymerase</fullName>
    </submittedName>
</protein>
<dbReference type="EMBL" id="LC060253">
    <property type="protein sequence ID" value="BAU04022.1"/>
    <property type="molecule type" value="Genomic_DNA"/>
</dbReference>
<dbReference type="Pfam" id="PF04932">
    <property type="entry name" value="Wzy_C"/>
    <property type="match status" value="1"/>
</dbReference>
<comment type="subcellular location">
    <subcellularLocation>
        <location evidence="1">Membrane</location>
        <topology evidence="1">Multi-pass membrane protein</topology>
    </subcellularLocation>
</comment>
<name>A0A0S3TG12_9STRE</name>